<dbReference type="InterPro" id="IPR002734">
    <property type="entry name" value="RibDG_C"/>
</dbReference>
<evidence type="ECO:0000256" key="2">
    <source>
        <dbReference type="ARBA" id="ARBA00004882"/>
    </source>
</evidence>
<feature type="compositionally biased region" description="Gly residues" evidence="11">
    <location>
        <begin position="334"/>
        <end position="346"/>
    </location>
</feature>
<evidence type="ECO:0000313" key="14">
    <source>
        <dbReference type="Proteomes" id="UP000581769"/>
    </source>
</evidence>
<comment type="similarity">
    <text evidence="4">In the C-terminal section; belongs to the HTP reductase family.</text>
</comment>
<reference evidence="13 14" key="1">
    <citation type="submission" date="2020-08" db="EMBL/GenBank/DDBJ databases">
        <title>Sequencing the genomes of 1000 actinobacteria strains.</title>
        <authorList>
            <person name="Klenk H.-P."/>
        </authorList>
    </citation>
    <scope>NUCLEOTIDE SEQUENCE [LARGE SCALE GENOMIC DNA]</scope>
    <source>
        <strain evidence="13 14">DSM 45859</strain>
    </source>
</reference>
<evidence type="ECO:0000256" key="10">
    <source>
        <dbReference type="ARBA" id="ARBA00049886"/>
    </source>
</evidence>
<keyword evidence="7" id="KW-0521">NADP</keyword>
<feature type="domain" description="CMP/dCMP-type deaminase" evidence="12">
    <location>
        <begin position="526"/>
        <end position="642"/>
    </location>
</feature>
<dbReference type="Pfam" id="PF00383">
    <property type="entry name" value="dCMP_cyt_deam_1"/>
    <property type="match status" value="1"/>
</dbReference>
<dbReference type="GO" id="GO:0008835">
    <property type="term" value="F:diaminohydroxyphosphoribosylaminopyrimidine deaminase activity"/>
    <property type="evidence" value="ECO:0007669"/>
    <property type="project" value="UniProtKB-EC"/>
</dbReference>
<dbReference type="Gene3D" id="3.40.430.10">
    <property type="entry name" value="Dihydrofolate Reductase, subunit A"/>
    <property type="match status" value="2"/>
</dbReference>
<comment type="pathway">
    <text evidence="2">Cofactor biosynthesis; riboflavin biosynthesis; 5-amino-6-(D-ribitylamino)uracil from GTP: step 2/4.</text>
</comment>
<dbReference type="InterPro" id="IPR050765">
    <property type="entry name" value="Riboflavin_Biosynth_HTPR"/>
</dbReference>
<proteinExistence type="inferred from homology"/>
<evidence type="ECO:0000313" key="13">
    <source>
        <dbReference type="EMBL" id="MBB4689328.1"/>
    </source>
</evidence>
<comment type="similarity">
    <text evidence="3">In the N-terminal section; belongs to the cytidine and deoxycytidylate deaminase family.</text>
</comment>
<evidence type="ECO:0000256" key="9">
    <source>
        <dbReference type="ARBA" id="ARBA00049861"/>
    </source>
</evidence>
<dbReference type="Pfam" id="PF01872">
    <property type="entry name" value="RibD_C"/>
    <property type="match status" value="2"/>
</dbReference>
<keyword evidence="8" id="KW-0560">Oxidoreductase</keyword>
<dbReference type="GO" id="GO:0009231">
    <property type="term" value="P:riboflavin biosynthetic process"/>
    <property type="evidence" value="ECO:0007669"/>
    <property type="project" value="UniProtKB-UniPathway"/>
</dbReference>
<evidence type="ECO:0000256" key="3">
    <source>
        <dbReference type="ARBA" id="ARBA00005259"/>
    </source>
</evidence>
<dbReference type="GO" id="GO:0008703">
    <property type="term" value="F:5-amino-6-(5-phosphoribosylamino)uracil reductase activity"/>
    <property type="evidence" value="ECO:0007669"/>
    <property type="project" value="UniProtKB-EC"/>
</dbReference>
<feature type="compositionally biased region" description="Basic and acidic residues" evidence="11">
    <location>
        <begin position="164"/>
        <end position="186"/>
    </location>
</feature>
<feature type="region of interest" description="Disordered" evidence="11">
    <location>
        <begin position="127"/>
        <end position="415"/>
    </location>
</feature>
<dbReference type="SUPFAM" id="SSF53927">
    <property type="entry name" value="Cytidine deaminase-like"/>
    <property type="match status" value="1"/>
</dbReference>
<protein>
    <recommendedName>
        <fullName evidence="6">Riboflavin biosynthesis protein RibD</fullName>
        <ecNumber evidence="5">3.5.4.26</ecNumber>
    </recommendedName>
</protein>
<evidence type="ECO:0000256" key="6">
    <source>
        <dbReference type="ARBA" id="ARBA00019930"/>
    </source>
</evidence>
<feature type="compositionally biased region" description="Gly residues" evidence="11">
    <location>
        <begin position="379"/>
        <end position="415"/>
    </location>
</feature>
<dbReference type="InterPro" id="IPR024072">
    <property type="entry name" value="DHFR-like_dom_sf"/>
</dbReference>
<dbReference type="SUPFAM" id="SSF53597">
    <property type="entry name" value="Dihydrofolate reductase-like"/>
    <property type="match status" value="2"/>
</dbReference>
<dbReference type="PANTHER" id="PTHR38011:SF7">
    <property type="entry name" value="2,5-DIAMINO-6-RIBOSYLAMINO-4(3H)-PYRIMIDINONE 5'-PHOSPHATE REDUCTASE"/>
    <property type="match status" value="1"/>
</dbReference>
<dbReference type="InterPro" id="IPR016193">
    <property type="entry name" value="Cytidine_deaminase-like"/>
</dbReference>
<evidence type="ECO:0000259" key="12">
    <source>
        <dbReference type="PROSITE" id="PS51747"/>
    </source>
</evidence>
<evidence type="ECO:0000256" key="8">
    <source>
        <dbReference type="ARBA" id="ARBA00023002"/>
    </source>
</evidence>
<name>A0A840J7F6_9PSEU</name>
<dbReference type="PROSITE" id="PS51747">
    <property type="entry name" value="CYT_DCMP_DEAMINASES_2"/>
    <property type="match status" value="1"/>
</dbReference>
<accession>A0A840J7F6</accession>
<dbReference type="PANTHER" id="PTHR38011">
    <property type="entry name" value="DIHYDROFOLATE REDUCTASE FAMILY PROTEIN (AFU_ORTHOLOGUE AFUA_8G06820)"/>
    <property type="match status" value="1"/>
</dbReference>
<comment type="function">
    <text evidence="1">Converts 2,5-diamino-6-(ribosylamino)-4(3h)-pyrimidinone 5'-phosphate into 5-amino-6-(ribosylamino)-2,4(1h,3h)-pyrimidinedione 5'-phosphate.</text>
</comment>
<comment type="catalytic activity">
    <reaction evidence="9">
        <text>5-amino-6-(5-phospho-D-ribitylamino)uracil + NADP(+) = 5-amino-6-(5-phospho-D-ribosylamino)uracil + NADPH + H(+)</text>
        <dbReference type="Rhea" id="RHEA:17845"/>
        <dbReference type="ChEBI" id="CHEBI:15378"/>
        <dbReference type="ChEBI" id="CHEBI:57783"/>
        <dbReference type="ChEBI" id="CHEBI:58349"/>
        <dbReference type="ChEBI" id="CHEBI:58421"/>
        <dbReference type="ChEBI" id="CHEBI:58453"/>
        <dbReference type="EC" id="1.1.1.193"/>
    </reaction>
</comment>
<comment type="caution">
    <text evidence="13">The sequence shown here is derived from an EMBL/GenBank/DDBJ whole genome shotgun (WGS) entry which is preliminary data.</text>
</comment>
<feature type="compositionally biased region" description="Basic and acidic residues" evidence="11">
    <location>
        <begin position="193"/>
        <end position="203"/>
    </location>
</feature>
<feature type="compositionally biased region" description="Gly residues" evidence="11">
    <location>
        <begin position="318"/>
        <end position="327"/>
    </location>
</feature>
<gene>
    <name evidence="13" type="ORF">BJY18_006813</name>
</gene>
<evidence type="ECO:0000256" key="4">
    <source>
        <dbReference type="ARBA" id="ARBA00007417"/>
    </source>
</evidence>
<evidence type="ECO:0000256" key="1">
    <source>
        <dbReference type="ARBA" id="ARBA00002151"/>
    </source>
</evidence>
<evidence type="ECO:0000256" key="11">
    <source>
        <dbReference type="SAM" id="MobiDB-lite"/>
    </source>
</evidence>
<evidence type="ECO:0000256" key="5">
    <source>
        <dbReference type="ARBA" id="ARBA00012766"/>
    </source>
</evidence>
<organism evidence="13 14">
    <name type="scientific">Amycolatopsis jiangsuensis</name>
    <dbReference type="NCBI Taxonomy" id="1181879"/>
    <lineage>
        <taxon>Bacteria</taxon>
        <taxon>Bacillati</taxon>
        <taxon>Actinomycetota</taxon>
        <taxon>Actinomycetes</taxon>
        <taxon>Pseudonocardiales</taxon>
        <taxon>Pseudonocardiaceae</taxon>
        <taxon>Amycolatopsis</taxon>
    </lineage>
</organism>
<evidence type="ECO:0000256" key="7">
    <source>
        <dbReference type="ARBA" id="ARBA00022857"/>
    </source>
</evidence>
<dbReference type="EMBL" id="JACHMG010000001">
    <property type="protein sequence ID" value="MBB4689328.1"/>
    <property type="molecule type" value="Genomic_DNA"/>
</dbReference>
<dbReference type="Proteomes" id="UP000581769">
    <property type="component" value="Unassembled WGS sequence"/>
</dbReference>
<dbReference type="AlphaFoldDB" id="A0A840J7F6"/>
<sequence>MTERPYVVLSAAQSLDGYLDDASETRLLLSNEDDFAEVDRLRAEADAILVGAGTVRADNPRLLVRSPELRRQRIAAGKPEQPIKVTITAGGELDPAARFFTTGNGPKLVYAPPGVAEALAAVATVVPSSPPEAGNALPDPAVGASVGPADQPGDVARSLASAGDESRSRGADLPGRGDRPDGRADDVPGADDQLDRGVDRVPGAEDQSGGTAVGAVGDDSHGGAVGVGAEAGDARRDAMAVTDSPPGGDSGDRGTGAGDGAREDGVDGSADTNGNGDSDGVGASGGTDHRGGTDVSSGTHYSAGADASQGTDYNDGTGASGDGGDSGGVDASGYGEGTGVIGGADHSGGTDYSGGTDASGGTDYNGGTGASGDSERVGASGGTDRSGGTDGTDGTDGAGGSGGTDGTDGAGGNGGAGGVVGGVQAGGRSGIAGRGGPRLEWVLDDLAARGVRTLLVEGGAAVHTQFLVAGLADELRLAVAPVVVGDSRAPRFLSDGAFPRPLELAEARRLGDVAVLRYRAAAEPSSQDVRWLRQAIELADRCPPSSTFRVGAVVGLPDGTVLATGHSGEGDPRNHAEEAALAKLSPDDPRLAEATIYSSLEPCSARASHPKSCTQLILETPIPRVVTAWREPVLFVDAEGVEQLTAAGRQVLEIPALAADVRRANTHLRGVRP</sequence>
<dbReference type="UniPathway" id="UPA00275">
    <property type="reaction ID" value="UER00401"/>
</dbReference>
<dbReference type="Gene3D" id="3.40.140.10">
    <property type="entry name" value="Cytidine Deaminase, domain 2"/>
    <property type="match status" value="1"/>
</dbReference>
<dbReference type="InterPro" id="IPR002125">
    <property type="entry name" value="CMP_dCMP_dom"/>
</dbReference>
<keyword evidence="14" id="KW-1185">Reference proteome</keyword>
<dbReference type="EC" id="3.5.4.26" evidence="5"/>
<comment type="catalytic activity">
    <reaction evidence="10">
        <text>2,5-diamino-6-hydroxy-4-(5-phosphoribosylamino)-pyrimidine + H2O + H(+) = 5-amino-6-(5-phospho-D-ribosylamino)uracil + NH4(+)</text>
        <dbReference type="Rhea" id="RHEA:21868"/>
        <dbReference type="ChEBI" id="CHEBI:15377"/>
        <dbReference type="ChEBI" id="CHEBI:15378"/>
        <dbReference type="ChEBI" id="CHEBI:28938"/>
        <dbReference type="ChEBI" id="CHEBI:58453"/>
        <dbReference type="ChEBI" id="CHEBI:58614"/>
        <dbReference type="EC" id="3.5.4.26"/>
    </reaction>
</comment>